<evidence type="ECO:0000256" key="9">
    <source>
        <dbReference type="SAM" id="MobiDB-lite"/>
    </source>
</evidence>
<evidence type="ECO:0000259" key="10">
    <source>
        <dbReference type="PROSITE" id="PS51534"/>
    </source>
</evidence>
<comment type="subcellular location">
    <subcellularLocation>
        <location evidence="1">Cell membrane</location>
        <topology evidence="1">Single-pass type I membrane protein</topology>
    </subcellularLocation>
</comment>
<evidence type="ECO:0000313" key="12">
    <source>
        <dbReference type="Proteomes" id="UP000261540"/>
    </source>
</evidence>
<keyword evidence="8" id="KW-0325">Glycoprotein</keyword>
<keyword evidence="6" id="KW-0472">Membrane</keyword>
<dbReference type="GeneTree" id="ENSGT00940000159018"/>
<dbReference type="InterPro" id="IPR013568">
    <property type="entry name" value="SEFIR_dom"/>
</dbReference>
<dbReference type="STRING" id="1676925.ENSPKIP00000041826"/>
<keyword evidence="3" id="KW-0812">Transmembrane</keyword>
<evidence type="ECO:0000256" key="8">
    <source>
        <dbReference type="ARBA" id="ARBA00023180"/>
    </source>
</evidence>
<dbReference type="FunFam" id="3.40.50.11530:FF:000002">
    <property type="entry name" value="Interleukin 17 receptor A"/>
    <property type="match status" value="1"/>
</dbReference>
<keyword evidence="2" id="KW-1003">Cell membrane</keyword>
<dbReference type="PANTHER" id="PTHR15583">
    <property type="entry name" value="INTERLEUKIN-17 RECEPTOR"/>
    <property type="match status" value="1"/>
</dbReference>
<dbReference type="AlphaFoldDB" id="A0A3B3THN0"/>
<sequence>MGHLVPVLMVEWRARRDGSIDALKGAEVQVTEAGSGQRVCIQYVFHDVIKRMVNPHGESWSFSMDRVTVLPGQTYTVSVSHLPKPDVGHMEENRTYTVPGCRDTTLQETEVCVDHGSLWKPNITWDISASPQFTAVVSVAFSAGKFCDKYRVSIHYSGVNQSLTVWKQENQTSMNVSFSVGPWHEPCCELIAIHLVPTCVSDLNSITIPMSFRSKNINYCFQPLLSLQEDQLGKCIAKGPDEFSLGHSLTALIFGLTLTCVLLAFLLHKNRRKAAYLEENSLEDSGHFSSIPAEPQQHSQVKSKRKVLVIYSLDHALYREIVLKLSAFLRARCGTDVVLDMLDTAELGTVGRMQWLDWQKQQMEKSSDKIIILCSRGVQAKWNAMCGGRRVMLKEDVRSPTGDMLTPAFSLIMPDLLHPDAIGKYIVAYFDDVSSEDDVPSPFNITVKYKLMKHFEELYFRILDKEKYEPRKVNRIEGIAQDEYFNCPSGRALRDAIEAFQAYQLEHPDWFVKECVDSEDDALDTDLQCPLLVEMPNSSVLQCVPECKEGPPVFFNTLDVNEESGSIFQLTPLIENGKGNVFSQHVDPVAYSEGNQVWSACSAAQLDDRSVYPMPSAVQPQQSQVYSVKPADQVEKGQLCSVYAAVEDIQRLYTGSVHPTFSSNVAMQELAPPALAWDQEIPETEHLHVEDHEDEPVSHCLSADVLQKLMALQQSSLGSRTSQVPSSVEDKFPYGQQAAGVYAWNKSQSGSDQGYISRTSPQQDSPLREDFQDQLDAFSRLQDTNLSHSIKPPSHPDGTLGNSGDHKR</sequence>
<dbReference type="Pfam" id="PF16556">
    <property type="entry name" value="IL17R_fnIII_D1"/>
    <property type="match status" value="1"/>
</dbReference>
<dbReference type="Gene3D" id="3.40.50.11530">
    <property type="match status" value="1"/>
</dbReference>
<dbReference type="PANTHER" id="PTHR15583:SF13">
    <property type="entry name" value="INTERLEUKIN-17 RECEPTOR A"/>
    <property type="match status" value="1"/>
</dbReference>
<evidence type="ECO:0000256" key="7">
    <source>
        <dbReference type="ARBA" id="ARBA00023170"/>
    </source>
</evidence>
<evidence type="ECO:0000256" key="5">
    <source>
        <dbReference type="ARBA" id="ARBA00022989"/>
    </source>
</evidence>
<reference evidence="11" key="1">
    <citation type="submission" date="2025-08" db="UniProtKB">
        <authorList>
            <consortium name="Ensembl"/>
        </authorList>
    </citation>
    <scope>IDENTIFICATION</scope>
</reference>
<dbReference type="InterPro" id="IPR043046">
    <property type="entry name" value="IL17RA/B_FnIII-like_2_sf"/>
</dbReference>
<organism evidence="11 12">
    <name type="scientific">Paramormyrops kingsleyae</name>
    <dbReference type="NCBI Taxonomy" id="1676925"/>
    <lineage>
        <taxon>Eukaryota</taxon>
        <taxon>Metazoa</taxon>
        <taxon>Chordata</taxon>
        <taxon>Craniata</taxon>
        <taxon>Vertebrata</taxon>
        <taxon>Euteleostomi</taxon>
        <taxon>Actinopterygii</taxon>
        <taxon>Neopterygii</taxon>
        <taxon>Teleostei</taxon>
        <taxon>Osteoglossocephala</taxon>
        <taxon>Osteoglossomorpha</taxon>
        <taxon>Osteoglossiformes</taxon>
        <taxon>Mormyridae</taxon>
        <taxon>Paramormyrops</taxon>
    </lineage>
</organism>
<feature type="region of interest" description="Disordered" evidence="9">
    <location>
        <begin position="782"/>
        <end position="808"/>
    </location>
</feature>
<name>A0A3B3THN0_9TELE</name>
<evidence type="ECO:0000256" key="3">
    <source>
        <dbReference type="ARBA" id="ARBA00022692"/>
    </source>
</evidence>
<accession>A0A3B3THN0</accession>
<keyword evidence="4" id="KW-0732">Signal</keyword>
<dbReference type="InterPro" id="IPR038683">
    <property type="entry name" value="IL17RA/B_FnIII-like_1_sf"/>
</dbReference>
<protein>
    <submittedName>
        <fullName evidence="11">Interleukin-17 receptor A-like</fullName>
    </submittedName>
</protein>
<dbReference type="Proteomes" id="UP000261540">
    <property type="component" value="Unplaced"/>
</dbReference>
<reference evidence="11" key="2">
    <citation type="submission" date="2025-09" db="UniProtKB">
        <authorList>
            <consortium name="Ensembl"/>
        </authorList>
    </citation>
    <scope>IDENTIFICATION</scope>
</reference>
<feature type="domain" description="SEFIR" evidence="10">
    <location>
        <begin position="304"/>
        <end position="460"/>
    </location>
</feature>
<dbReference type="InterPro" id="IPR032356">
    <property type="entry name" value="IL17R_A/B_N"/>
</dbReference>
<dbReference type="Ensembl" id="ENSPKIT00000022867.1">
    <property type="protein sequence ID" value="ENSPKIP00000041826.1"/>
    <property type="gene ID" value="ENSPKIG00000018225.1"/>
</dbReference>
<evidence type="ECO:0000256" key="2">
    <source>
        <dbReference type="ARBA" id="ARBA00022475"/>
    </source>
</evidence>
<feature type="compositionally biased region" description="Polar residues" evidence="9">
    <location>
        <begin position="748"/>
        <end position="765"/>
    </location>
</feature>
<dbReference type="GO" id="GO:0030368">
    <property type="term" value="F:interleukin-17 receptor activity"/>
    <property type="evidence" value="ECO:0007669"/>
    <property type="project" value="InterPro"/>
</dbReference>
<feature type="region of interest" description="Disordered" evidence="9">
    <location>
        <begin position="748"/>
        <end position="770"/>
    </location>
</feature>
<keyword evidence="5" id="KW-1133">Transmembrane helix</keyword>
<dbReference type="Gene3D" id="2.60.40.2150">
    <property type="entry name" value="Interleukin-17 receptor A/B, fibronectin-III-like domain 2"/>
    <property type="match status" value="1"/>
</dbReference>
<evidence type="ECO:0000313" key="11">
    <source>
        <dbReference type="Ensembl" id="ENSPKIP00000041826.1"/>
    </source>
</evidence>
<evidence type="ECO:0000256" key="1">
    <source>
        <dbReference type="ARBA" id="ARBA00004251"/>
    </source>
</evidence>
<keyword evidence="12" id="KW-1185">Reference proteome</keyword>
<keyword evidence="7" id="KW-0675">Receptor</keyword>
<dbReference type="GO" id="GO:0005886">
    <property type="term" value="C:plasma membrane"/>
    <property type="evidence" value="ECO:0007669"/>
    <property type="project" value="UniProtKB-SubCell"/>
</dbReference>
<dbReference type="Pfam" id="PF08357">
    <property type="entry name" value="SEFIR"/>
    <property type="match status" value="1"/>
</dbReference>
<evidence type="ECO:0000256" key="4">
    <source>
        <dbReference type="ARBA" id="ARBA00022729"/>
    </source>
</evidence>
<dbReference type="Gene3D" id="2.60.40.2160">
    <property type="entry name" value="Interleukin-17 receptor A/B, fibronectin-III-like domain 1"/>
    <property type="match status" value="1"/>
</dbReference>
<evidence type="ECO:0000256" key="6">
    <source>
        <dbReference type="ARBA" id="ARBA00023136"/>
    </source>
</evidence>
<proteinExistence type="predicted"/>
<dbReference type="InterPro" id="IPR039465">
    <property type="entry name" value="IL-17_rcpt-like"/>
</dbReference>
<dbReference type="PROSITE" id="PS51534">
    <property type="entry name" value="SEFIR"/>
    <property type="match status" value="1"/>
</dbReference>